<evidence type="ECO:0000256" key="3">
    <source>
        <dbReference type="ARBA" id="ARBA00022670"/>
    </source>
</evidence>
<dbReference type="Gene3D" id="3.40.50.1820">
    <property type="entry name" value="alpha/beta hydrolase"/>
    <property type="match status" value="1"/>
</dbReference>
<gene>
    <name evidence="9" type="primary">Aste57867_10947</name>
    <name evidence="8" type="ORF">As57867_010907</name>
    <name evidence="9" type="ORF">ASTE57867_10947</name>
</gene>
<name>A0A485KRS9_9STRA</name>
<dbReference type="InterPro" id="IPR001563">
    <property type="entry name" value="Peptidase_S10"/>
</dbReference>
<organism evidence="9 10">
    <name type="scientific">Aphanomyces stellatus</name>
    <dbReference type="NCBI Taxonomy" id="120398"/>
    <lineage>
        <taxon>Eukaryota</taxon>
        <taxon>Sar</taxon>
        <taxon>Stramenopiles</taxon>
        <taxon>Oomycota</taxon>
        <taxon>Saprolegniomycetes</taxon>
        <taxon>Saprolegniales</taxon>
        <taxon>Verrucalvaceae</taxon>
        <taxon>Aphanomyces</taxon>
    </lineage>
</organism>
<dbReference type="OrthoDB" id="443318at2759"/>
<keyword evidence="2" id="KW-0121">Carboxypeptidase</keyword>
<dbReference type="AlphaFoldDB" id="A0A485KRS9"/>
<dbReference type="PANTHER" id="PTHR11802">
    <property type="entry name" value="SERINE PROTEASE FAMILY S10 SERINE CARBOXYPEPTIDASE"/>
    <property type="match status" value="1"/>
</dbReference>
<dbReference type="InterPro" id="IPR029058">
    <property type="entry name" value="AB_hydrolase_fold"/>
</dbReference>
<dbReference type="Gene3D" id="1.10.287.410">
    <property type="match status" value="1"/>
</dbReference>
<feature type="transmembrane region" description="Helical" evidence="7">
    <location>
        <begin position="26"/>
        <end position="46"/>
    </location>
</feature>
<dbReference type="EMBL" id="VJMH01005241">
    <property type="protein sequence ID" value="KAF0698418.1"/>
    <property type="molecule type" value="Genomic_DNA"/>
</dbReference>
<protein>
    <submittedName>
        <fullName evidence="9">Aste57867_10947 protein</fullName>
    </submittedName>
</protein>
<feature type="region of interest" description="Disordered" evidence="6">
    <location>
        <begin position="1"/>
        <end position="20"/>
    </location>
</feature>
<keyword evidence="7" id="KW-0812">Transmembrane</keyword>
<comment type="similarity">
    <text evidence="1">Belongs to the peptidase S10 family.</text>
</comment>
<reference evidence="8" key="2">
    <citation type="submission" date="2019-06" db="EMBL/GenBank/DDBJ databases">
        <title>Genomics analysis of Aphanomyces spp. identifies a new class of oomycete effector associated with host adaptation.</title>
        <authorList>
            <person name="Gaulin E."/>
        </authorList>
    </citation>
    <scope>NUCLEOTIDE SEQUENCE</scope>
    <source>
        <strain evidence="8">CBS 578.67</strain>
    </source>
</reference>
<evidence type="ECO:0000256" key="4">
    <source>
        <dbReference type="ARBA" id="ARBA00022801"/>
    </source>
</evidence>
<evidence type="ECO:0000313" key="9">
    <source>
        <dbReference type="EMBL" id="VFT87815.1"/>
    </source>
</evidence>
<dbReference type="GO" id="GO:0004185">
    <property type="term" value="F:serine-type carboxypeptidase activity"/>
    <property type="evidence" value="ECO:0007669"/>
    <property type="project" value="InterPro"/>
</dbReference>
<evidence type="ECO:0000256" key="2">
    <source>
        <dbReference type="ARBA" id="ARBA00022645"/>
    </source>
</evidence>
<dbReference type="EMBL" id="CAADRA010005262">
    <property type="protein sequence ID" value="VFT87815.1"/>
    <property type="molecule type" value="Genomic_DNA"/>
</dbReference>
<accession>A0A485KRS9</accession>
<keyword evidence="10" id="KW-1185">Reference proteome</keyword>
<keyword evidence="7" id="KW-0472">Membrane</keyword>
<keyword evidence="4" id="KW-0378">Hydrolase</keyword>
<dbReference type="PRINTS" id="PR00724">
    <property type="entry name" value="CRBOXYPTASEC"/>
</dbReference>
<dbReference type="Proteomes" id="UP000332933">
    <property type="component" value="Unassembled WGS sequence"/>
</dbReference>
<keyword evidence="7" id="KW-1133">Transmembrane helix</keyword>
<dbReference type="Pfam" id="PF00450">
    <property type="entry name" value="Peptidase_S10"/>
    <property type="match status" value="1"/>
</dbReference>
<sequence>MAPVSSEASPLVKNQSSPPATSTWNAVRVIGAAAAIIVGGGLIYYATRSTTNTSTSSFCDPKVKHEFGYIQLPHKVNDHYFYSYFESRNNPATDPLVVWLEGGPGSSSTFTMFSMNGPCFVSDDFRTVLNPYSWTTNANMLWLDQPTGVGFSFGDAADDDSNEDDVGRNFYGFMQGFLRKHPELASTPFYIAGQSFGGHYVPAAANYIVRHQANQSTSADATHINLRGIWIGNGLTDTVMQFPKTVDMVDAVAQQYNITLASPATVVQMRKDAAVVAHLIQECQSPNATQVCLDAMSIWSEKLVGPMIENPLRNPYDVRDACSPACDDYGMAKLGTYLNLPHVQKALGVNQTYAWNNATVAAEFMVDAGKSVVHLVPEILAAGVRVVLNVGDADLMCDWLGNDAWAKSLVWPGKASYNAAPVTPLVVDGANAGQVRSAHGLSFVRIFNSGHCVPANQPVVSLELFNRFLQNAALDK</sequence>
<dbReference type="GO" id="GO:0006508">
    <property type="term" value="P:proteolysis"/>
    <property type="evidence" value="ECO:0007669"/>
    <property type="project" value="UniProtKB-KW"/>
</dbReference>
<dbReference type="SUPFAM" id="SSF53474">
    <property type="entry name" value="alpha/beta-Hydrolases"/>
    <property type="match status" value="1"/>
</dbReference>
<keyword evidence="5" id="KW-0325">Glycoprotein</keyword>
<proteinExistence type="inferred from homology"/>
<evidence type="ECO:0000256" key="5">
    <source>
        <dbReference type="ARBA" id="ARBA00023180"/>
    </source>
</evidence>
<evidence type="ECO:0000313" key="8">
    <source>
        <dbReference type="EMBL" id="KAF0698418.1"/>
    </source>
</evidence>
<keyword evidence="3" id="KW-0645">Protease</keyword>
<evidence type="ECO:0000313" key="10">
    <source>
        <dbReference type="Proteomes" id="UP000332933"/>
    </source>
</evidence>
<evidence type="ECO:0000256" key="1">
    <source>
        <dbReference type="ARBA" id="ARBA00009431"/>
    </source>
</evidence>
<reference evidence="9 10" key="1">
    <citation type="submission" date="2019-03" db="EMBL/GenBank/DDBJ databases">
        <authorList>
            <person name="Gaulin E."/>
            <person name="Dumas B."/>
        </authorList>
    </citation>
    <scope>NUCLEOTIDE SEQUENCE [LARGE SCALE GENOMIC DNA]</scope>
    <source>
        <strain evidence="9">CBS 568.67</strain>
    </source>
</reference>
<evidence type="ECO:0000256" key="6">
    <source>
        <dbReference type="SAM" id="MobiDB-lite"/>
    </source>
</evidence>
<dbReference type="PANTHER" id="PTHR11802:SF113">
    <property type="entry name" value="SERINE CARBOXYPEPTIDASE CTSA-4.1"/>
    <property type="match status" value="1"/>
</dbReference>
<evidence type="ECO:0000256" key="7">
    <source>
        <dbReference type="SAM" id="Phobius"/>
    </source>
</evidence>
<dbReference type="PROSITE" id="PS00560">
    <property type="entry name" value="CARBOXYPEPT_SER_HIS"/>
    <property type="match status" value="1"/>
</dbReference>
<dbReference type="InterPro" id="IPR033124">
    <property type="entry name" value="Ser_caboxypep_his_AS"/>
</dbReference>